<dbReference type="InterPro" id="IPR014729">
    <property type="entry name" value="Rossmann-like_a/b/a_fold"/>
</dbReference>
<name>A0A9P6TYH5_9FUNG</name>
<feature type="compositionally biased region" description="Polar residues" evidence="1">
    <location>
        <begin position="277"/>
        <end position="287"/>
    </location>
</feature>
<feature type="compositionally biased region" description="Low complexity" evidence="1">
    <location>
        <begin position="391"/>
        <end position="408"/>
    </location>
</feature>
<feature type="domain" description="UspA" evidence="2">
    <location>
        <begin position="106"/>
        <end position="246"/>
    </location>
</feature>
<dbReference type="EMBL" id="JAAAJB010000749">
    <property type="protein sequence ID" value="KAG0251456.1"/>
    <property type="molecule type" value="Genomic_DNA"/>
</dbReference>
<feature type="region of interest" description="Disordered" evidence="1">
    <location>
        <begin position="272"/>
        <end position="420"/>
    </location>
</feature>
<sequence length="490" mass="51532">MFTGTSVPQQSSPPLAPGDAGSTLTSTSFSTTAQHPPPPLPPPSSSLPSSFSSSTSTSDTPKKKRLSDSGYVSRVGFDTFGCDDTSEYAFTLQSKTPEWRRTKRTRTFLVGTDLNDYSAHALHYLMENLVEDGDEIVALRVVPLELRDSLSKTGIPSFQGQEQAARLDAKNIMNSIREKNPGKEISIIVECMVGNVKETIQHMIAMYKPAMLVVGTRGRNPMKGFLLGSVSRYCLHHSPVPVVVVRPERKLNKSKNKTKGIFRRRSSGFLGDEFGQYNDSTTGQPSRESFLAGSGNSSSISFSSGSSHTHNNNNNNNTPAGNNNNNINAPLGGLGLMRSLNNTVSPQPSSVDSSPSSSTLKLGALQKTSSPSAASSTSTLTPSATPPPPTTKTAGSNNSNNNNSSSSSIGKPPPEVIKMSKSWTVDSSLAGITKLGSLGRSSNGSSSSSSLLSPLALVLSASKDNNSSGGGGGGGGGFGFSKKKRHSHVE</sequence>
<dbReference type="InterPro" id="IPR006016">
    <property type="entry name" value="UspA"/>
</dbReference>
<comment type="caution">
    <text evidence="3">The sequence shown here is derived from an EMBL/GenBank/DDBJ whole genome shotgun (WGS) entry which is preliminary data.</text>
</comment>
<feature type="compositionally biased region" description="Gly residues" evidence="1">
    <location>
        <begin position="468"/>
        <end position="479"/>
    </location>
</feature>
<proteinExistence type="predicted"/>
<evidence type="ECO:0000313" key="3">
    <source>
        <dbReference type="EMBL" id="KAG0251456.1"/>
    </source>
</evidence>
<feature type="region of interest" description="Disordered" evidence="1">
    <location>
        <begin position="1"/>
        <end position="68"/>
    </location>
</feature>
<dbReference type="PRINTS" id="PR01438">
    <property type="entry name" value="UNVRSLSTRESS"/>
</dbReference>
<feature type="compositionally biased region" description="Low complexity" evidence="1">
    <location>
        <begin position="289"/>
        <end position="331"/>
    </location>
</feature>
<dbReference type="SUPFAM" id="SSF52402">
    <property type="entry name" value="Adenine nucleotide alpha hydrolases-like"/>
    <property type="match status" value="1"/>
</dbReference>
<feature type="compositionally biased region" description="Low complexity" evidence="1">
    <location>
        <begin position="22"/>
        <end position="32"/>
    </location>
</feature>
<feature type="compositionally biased region" description="Polar residues" evidence="1">
    <location>
        <begin position="1"/>
        <end position="13"/>
    </location>
</feature>
<dbReference type="Pfam" id="PF00582">
    <property type="entry name" value="Usp"/>
    <property type="match status" value="1"/>
</dbReference>
<dbReference type="PANTHER" id="PTHR47815">
    <property type="entry name" value="UNIVERSAL STRESS PROTEIN A FAMILY PROTEIN C25B2.10"/>
    <property type="match status" value="1"/>
</dbReference>
<protein>
    <recommendedName>
        <fullName evidence="2">UspA domain-containing protein</fullName>
    </recommendedName>
</protein>
<evidence type="ECO:0000256" key="1">
    <source>
        <dbReference type="SAM" id="MobiDB-lite"/>
    </source>
</evidence>
<dbReference type="InterPro" id="IPR006015">
    <property type="entry name" value="Universal_stress_UspA"/>
</dbReference>
<dbReference type="OrthoDB" id="843225at2759"/>
<dbReference type="Proteomes" id="UP000807716">
    <property type="component" value="Unassembled WGS sequence"/>
</dbReference>
<dbReference type="CDD" id="cd23659">
    <property type="entry name" value="USP_At3g01520-like"/>
    <property type="match status" value="1"/>
</dbReference>
<gene>
    <name evidence="3" type="ORF">DFQ27_008732</name>
</gene>
<feature type="compositionally biased region" description="Low complexity" evidence="1">
    <location>
        <begin position="368"/>
        <end position="383"/>
    </location>
</feature>
<reference evidence="3" key="1">
    <citation type="journal article" date="2020" name="Fungal Divers.">
        <title>Resolving the Mortierellaceae phylogeny through synthesis of multi-gene phylogenetics and phylogenomics.</title>
        <authorList>
            <person name="Vandepol N."/>
            <person name="Liber J."/>
            <person name="Desiro A."/>
            <person name="Na H."/>
            <person name="Kennedy M."/>
            <person name="Barry K."/>
            <person name="Grigoriev I.V."/>
            <person name="Miller A.N."/>
            <person name="O'Donnell K."/>
            <person name="Stajich J.E."/>
            <person name="Bonito G."/>
        </authorList>
    </citation>
    <scope>NUCLEOTIDE SEQUENCE</scope>
    <source>
        <strain evidence="3">BC1065</strain>
    </source>
</reference>
<feature type="region of interest" description="Disordered" evidence="1">
    <location>
        <begin position="461"/>
        <end position="490"/>
    </location>
</feature>
<organism evidence="3 4">
    <name type="scientific">Actinomortierella ambigua</name>
    <dbReference type="NCBI Taxonomy" id="1343610"/>
    <lineage>
        <taxon>Eukaryota</taxon>
        <taxon>Fungi</taxon>
        <taxon>Fungi incertae sedis</taxon>
        <taxon>Mucoromycota</taxon>
        <taxon>Mortierellomycotina</taxon>
        <taxon>Mortierellomycetes</taxon>
        <taxon>Mortierellales</taxon>
        <taxon>Mortierellaceae</taxon>
        <taxon>Actinomortierella</taxon>
    </lineage>
</organism>
<dbReference type="AlphaFoldDB" id="A0A9P6TYH5"/>
<dbReference type="PANTHER" id="PTHR47815:SF1">
    <property type="entry name" value="UNIVERSAL STRESS PROTEIN A FAMILY PROTEIN C25B2.10"/>
    <property type="match status" value="1"/>
</dbReference>
<feature type="compositionally biased region" description="Basic residues" evidence="1">
    <location>
        <begin position="481"/>
        <end position="490"/>
    </location>
</feature>
<evidence type="ECO:0000313" key="4">
    <source>
        <dbReference type="Proteomes" id="UP000807716"/>
    </source>
</evidence>
<accession>A0A9P6TYH5</accession>
<feature type="compositionally biased region" description="Pro residues" evidence="1">
    <location>
        <begin position="35"/>
        <end position="45"/>
    </location>
</feature>
<dbReference type="Gene3D" id="3.40.50.620">
    <property type="entry name" value="HUPs"/>
    <property type="match status" value="1"/>
</dbReference>
<evidence type="ECO:0000259" key="2">
    <source>
        <dbReference type="Pfam" id="PF00582"/>
    </source>
</evidence>
<feature type="compositionally biased region" description="Low complexity" evidence="1">
    <location>
        <begin position="46"/>
        <end position="58"/>
    </location>
</feature>
<feature type="compositionally biased region" description="Low complexity" evidence="1">
    <location>
        <begin position="345"/>
        <end position="358"/>
    </location>
</feature>
<keyword evidence="4" id="KW-1185">Reference proteome</keyword>